<protein>
    <submittedName>
        <fullName evidence="1">Uncharacterized protein</fullName>
    </submittedName>
</protein>
<evidence type="ECO:0000313" key="1">
    <source>
        <dbReference type="EMBL" id="KAJ2994368.1"/>
    </source>
</evidence>
<dbReference type="Proteomes" id="UP001143856">
    <property type="component" value="Unassembled WGS sequence"/>
</dbReference>
<keyword evidence="2" id="KW-1185">Reference proteome</keyword>
<organism evidence="1 2">
    <name type="scientific">Xylaria curta</name>
    <dbReference type="NCBI Taxonomy" id="42375"/>
    <lineage>
        <taxon>Eukaryota</taxon>
        <taxon>Fungi</taxon>
        <taxon>Dikarya</taxon>
        <taxon>Ascomycota</taxon>
        <taxon>Pezizomycotina</taxon>
        <taxon>Sordariomycetes</taxon>
        <taxon>Xylariomycetidae</taxon>
        <taxon>Xylariales</taxon>
        <taxon>Xylariaceae</taxon>
        <taxon>Xylaria</taxon>
    </lineage>
</organism>
<proteinExistence type="predicted"/>
<dbReference type="EMBL" id="JAPDGR010000175">
    <property type="protein sequence ID" value="KAJ2994368.1"/>
    <property type="molecule type" value="Genomic_DNA"/>
</dbReference>
<name>A0ACC1PK45_9PEZI</name>
<reference evidence="1" key="1">
    <citation type="submission" date="2022-10" db="EMBL/GenBank/DDBJ databases">
        <title>Genome Sequence of Xylaria curta.</title>
        <authorList>
            <person name="Buettner E."/>
        </authorList>
    </citation>
    <scope>NUCLEOTIDE SEQUENCE</scope>
    <source>
        <strain evidence="1">Babe10</strain>
    </source>
</reference>
<comment type="caution">
    <text evidence="1">The sequence shown here is derived from an EMBL/GenBank/DDBJ whole genome shotgun (WGS) entry which is preliminary data.</text>
</comment>
<accession>A0ACC1PK45</accession>
<sequence length="256" mass="28052">MVMGSHCALSTLPCALQRCPPCSTALITTINFTQHAKDVADNPLYLKPAPRYLRMFMFSVRVVTAEVLPEYIWKELGVNSYSSIVQVAESYYESPVYGPASQGQGLRDQVLPERYEEKAPQANKPNKESKMSDKIKHITSSSELDTLFSSTTYVAVDFYADWCPPCKAIAPVYEKLATQHAVDGVLAFAKVNVDHVQDVARTHGVTAMPTFLFFKEGRQVAVNGQKMIQGADPRSLGAAAEKLGGLAKKKVETASA</sequence>
<evidence type="ECO:0000313" key="2">
    <source>
        <dbReference type="Proteomes" id="UP001143856"/>
    </source>
</evidence>
<gene>
    <name evidence="1" type="ORF">NUW58_g1578</name>
</gene>